<proteinExistence type="predicted"/>
<sequence>MIGECDKCHCYTKHKWESGKTYEGMDRHHNPPEFISNFFKEEWSGEFYRLCRKCHRDLHDEILIILNKNSTSFKFIKSEHWIMKKMTPSTIRLSQKEIYHFTREWIKRGKEDDTKKATT</sequence>
<accession>A0A0F9K5H2</accession>
<evidence type="ECO:0000313" key="1">
    <source>
        <dbReference type="EMBL" id="KKM77329.1"/>
    </source>
</evidence>
<organism evidence="1">
    <name type="scientific">marine sediment metagenome</name>
    <dbReference type="NCBI Taxonomy" id="412755"/>
    <lineage>
        <taxon>unclassified sequences</taxon>
        <taxon>metagenomes</taxon>
        <taxon>ecological metagenomes</taxon>
    </lineage>
</organism>
<dbReference type="AlphaFoldDB" id="A0A0F9K5H2"/>
<gene>
    <name evidence="1" type="ORF">LCGC14_1371160</name>
</gene>
<comment type="caution">
    <text evidence="1">The sequence shown here is derived from an EMBL/GenBank/DDBJ whole genome shotgun (WGS) entry which is preliminary data.</text>
</comment>
<name>A0A0F9K5H2_9ZZZZ</name>
<reference evidence="1" key="1">
    <citation type="journal article" date="2015" name="Nature">
        <title>Complex archaea that bridge the gap between prokaryotes and eukaryotes.</title>
        <authorList>
            <person name="Spang A."/>
            <person name="Saw J.H."/>
            <person name="Jorgensen S.L."/>
            <person name="Zaremba-Niedzwiedzka K."/>
            <person name="Martijn J."/>
            <person name="Lind A.E."/>
            <person name="van Eijk R."/>
            <person name="Schleper C."/>
            <person name="Guy L."/>
            <person name="Ettema T.J."/>
        </authorList>
    </citation>
    <scope>NUCLEOTIDE SEQUENCE</scope>
</reference>
<protein>
    <submittedName>
        <fullName evidence="1">Uncharacterized protein</fullName>
    </submittedName>
</protein>
<dbReference type="EMBL" id="LAZR01008660">
    <property type="protein sequence ID" value="KKM77329.1"/>
    <property type="molecule type" value="Genomic_DNA"/>
</dbReference>